<keyword evidence="2" id="KW-1185">Reference proteome</keyword>
<dbReference type="Proteomes" id="UP000199208">
    <property type="component" value="Unassembled WGS sequence"/>
</dbReference>
<evidence type="ECO:0000313" key="2">
    <source>
        <dbReference type="Proteomes" id="UP000199208"/>
    </source>
</evidence>
<sequence>MTCWINTSILHELLKRGDLMNTRKEIQKGPPPDPAEKLKRISKLQHKIEELQRELDRLQKE</sequence>
<accession>A0A1G5S705</accession>
<dbReference type="AlphaFoldDB" id="A0A1G5S705"/>
<proteinExistence type="predicted"/>
<protein>
    <submittedName>
        <fullName evidence="1">Uncharacterized protein</fullName>
    </submittedName>
</protein>
<reference evidence="1 2" key="1">
    <citation type="submission" date="2016-10" db="EMBL/GenBank/DDBJ databases">
        <authorList>
            <person name="de Groot N.N."/>
        </authorList>
    </citation>
    <scope>NUCLEOTIDE SEQUENCE [LARGE SCALE GENOMIC DNA]</scope>
    <source>
        <strain evidence="1 2">DSM 2784</strain>
    </source>
</reference>
<evidence type="ECO:0000313" key="1">
    <source>
        <dbReference type="EMBL" id="SCZ82093.1"/>
    </source>
</evidence>
<dbReference type="EMBL" id="FMWL01000034">
    <property type="protein sequence ID" value="SCZ82093.1"/>
    <property type="molecule type" value="Genomic_DNA"/>
</dbReference>
<organism evidence="1 2">
    <name type="scientific">Acidaminobacter hydrogenoformans DSM 2784</name>
    <dbReference type="NCBI Taxonomy" id="1120920"/>
    <lineage>
        <taxon>Bacteria</taxon>
        <taxon>Bacillati</taxon>
        <taxon>Bacillota</taxon>
        <taxon>Clostridia</taxon>
        <taxon>Peptostreptococcales</taxon>
        <taxon>Acidaminobacteraceae</taxon>
        <taxon>Acidaminobacter</taxon>
    </lineage>
</organism>
<gene>
    <name evidence="1" type="ORF">SAMN03080599_03350</name>
</gene>
<dbReference type="STRING" id="1120920.SAMN03080599_03350"/>
<name>A0A1G5S705_9FIRM</name>